<organism evidence="3 4">
    <name type="scientific">Clostridium collagenovorans DSM 3089</name>
    <dbReference type="NCBI Taxonomy" id="1121306"/>
    <lineage>
        <taxon>Bacteria</taxon>
        <taxon>Bacillati</taxon>
        <taxon>Bacillota</taxon>
        <taxon>Clostridia</taxon>
        <taxon>Eubacteriales</taxon>
        <taxon>Clostridiaceae</taxon>
        <taxon>Clostridium</taxon>
    </lineage>
</organism>
<proteinExistence type="predicted"/>
<dbReference type="InterPro" id="IPR018392">
    <property type="entry name" value="LysM"/>
</dbReference>
<dbReference type="PANTHER" id="PTHR33734:SF22">
    <property type="entry name" value="MEMBRANE-BOUND LYTIC MUREIN TRANSGLYCOSYLASE D"/>
    <property type="match status" value="1"/>
</dbReference>
<sequence length="518" mass="59026">MELLRENIEFEQLLTETYADTVVREEYVVPDTLPDVHEILMLDASPRVTNHEIQEDKIYLEGKVNYTILYLSKVNDVTEVQSLNYSSTFSNTMECREDFNDIECYIECFVEHMECNMVNERKIGIAGIIKSKGDVYNKYSYQVVKDIDNAVDTQFAKTPIKIDKVVENVVTELMGESQMLVAMEKPQIDKVLKVDVILNKKELKLFEGKLRIEASGKVTVLYQPLGENNVCVLEDVMSLEKEMDFDDLDPTMESYLDMKVYDVNYALREDDLGEKRIVDIALSAKVSSKVMKKEELDMIEDAYSPSMILNMERKQIPLNVMHKQVSEEKIHKFDIELENEAERPKEVILAKGDVSISDCKVLEDKVTIEGTLKVDVVYRTVDEDIYIASVSDEAPISFTVDMPGAKIDMQSICKCTLENLEVDVQASNLAVKAVISVYARCDYKDTKEFVTNIVKVEGEVPKKKASIIIYVIQKGDTLWKIAKHYNTTVDSLCKLNEVMDPEKLVTGQKLIIPGRAVI</sequence>
<gene>
    <name evidence="3" type="ORF">SAMN02745196_01536</name>
</gene>
<keyword evidence="4" id="KW-1185">Reference proteome</keyword>
<evidence type="ECO:0000259" key="1">
    <source>
        <dbReference type="PROSITE" id="PS50943"/>
    </source>
</evidence>
<dbReference type="CDD" id="cd00118">
    <property type="entry name" value="LysM"/>
    <property type="match status" value="1"/>
</dbReference>
<dbReference type="SMART" id="SM00257">
    <property type="entry name" value="LysM"/>
    <property type="match status" value="1"/>
</dbReference>
<dbReference type="InterPro" id="IPR001387">
    <property type="entry name" value="Cro/C1-type_HTH"/>
</dbReference>
<dbReference type="PANTHER" id="PTHR33734">
    <property type="entry name" value="LYSM DOMAIN-CONTAINING GPI-ANCHORED PROTEIN 2"/>
    <property type="match status" value="1"/>
</dbReference>
<dbReference type="OrthoDB" id="9779340at2"/>
<dbReference type="InterPro" id="IPR036779">
    <property type="entry name" value="LysM_dom_sf"/>
</dbReference>
<dbReference type="PROSITE" id="PS50943">
    <property type="entry name" value="HTH_CROC1"/>
    <property type="match status" value="1"/>
</dbReference>
<dbReference type="STRING" id="1121306.SAMN02745196_01536"/>
<dbReference type="InterPro" id="IPR024300">
    <property type="entry name" value="SipL_SPOCS_dom"/>
</dbReference>
<dbReference type="RefSeq" id="WP_072831436.1">
    <property type="nucleotide sequence ID" value="NZ_FQXP01000005.1"/>
</dbReference>
<dbReference type="Gene3D" id="3.10.350.10">
    <property type="entry name" value="LysM domain"/>
    <property type="match status" value="1"/>
</dbReference>
<dbReference type="Pfam" id="PF12673">
    <property type="entry name" value="SipL"/>
    <property type="match status" value="3"/>
</dbReference>
<feature type="domain" description="LysM" evidence="2">
    <location>
        <begin position="468"/>
        <end position="512"/>
    </location>
</feature>
<evidence type="ECO:0000313" key="4">
    <source>
        <dbReference type="Proteomes" id="UP000184526"/>
    </source>
</evidence>
<dbReference type="Proteomes" id="UP000184526">
    <property type="component" value="Unassembled WGS sequence"/>
</dbReference>
<dbReference type="AlphaFoldDB" id="A0A1M5W4Q5"/>
<dbReference type="EMBL" id="FQXP01000005">
    <property type="protein sequence ID" value="SHH82183.1"/>
    <property type="molecule type" value="Genomic_DNA"/>
</dbReference>
<evidence type="ECO:0000259" key="2">
    <source>
        <dbReference type="PROSITE" id="PS51782"/>
    </source>
</evidence>
<feature type="domain" description="HTH cro/C1-type" evidence="1">
    <location>
        <begin position="476"/>
        <end position="492"/>
    </location>
</feature>
<dbReference type="SUPFAM" id="SSF54106">
    <property type="entry name" value="LysM domain"/>
    <property type="match status" value="1"/>
</dbReference>
<evidence type="ECO:0000313" key="3">
    <source>
        <dbReference type="EMBL" id="SHH82183.1"/>
    </source>
</evidence>
<name>A0A1M5W4Q5_9CLOT</name>
<accession>A0A1M5W4Q5</accession>
<dbReference type="GO" id="GO:0008932">
    <property type="term" value="F:lytic endotransglycosylase activity"/>
    <property type="evidence" value="ECO:0007669"/>
    <property type="project" value="TreeGrafter"/>
</dbReference>
<reference evidence="3 4" key="1">
    <citation type="submission" date="2016-11" db="EMBL/GenBank/DDBJ databases">
        <authorList>
            <person name="Jaros S."/>
            <person name="Januszkiewicz K."/>
            <person name="Wedrychowicz H."/>
        </authorList>
    </citation>
    <scope>NUCLEOTIDE SEQUENCE [LARGE SCALE GENOMIC DNA]</scope>
    <source>
        <strain evidence="3 4">DSM 3089</strain>
    </source>
</reference>
<dbReference type="Pfam" id="PF01476">
    <property type="entry name" value="LysM"/>
    <property type="match status" value="1"/>
</dbReference>
<protein>
    <submittedName>
        <fullName evidence="3">Uncharacterized protein</fullName>
    </submittedName>
</protein>
<dbReference type="PROSITE" id="PS51782">
    <property type="entry name" value="LYSM"/>
    <property type="match status" value="1"/>
</dbReference>